<gene>
    <name evidence="1" type="ORF">M975_0392</name>
</gene>
<dbReference type="RefSeq" id="WP_064557036.1">
    <property type="nucleotide sequence ID" value="NZ_LXER01000006.1"/>
</dbReference>
<protein>
    <submittedName>
        <fullName evidence="1">Uncharacterized protein</fullName>
    </submittedName>
</protein>
<accession>A0A1B7IVD9</accession>
<dbReference type="AlphaFoldDB" id="A0A1B7IVD9"/>
<name>A0A1B7IVD9_9ENTR</name>
<reference evidence="1 2" key="1">
    <citation type="submission" date="2016-04" db="EMBL/GenBank/DDBJ databases">
        <title>ATOL: Assembling a taxonomically balanced genome-scale reconstruction of the evolutionary history of the Enterobacteriaceae.</title>
        <authorList>
            <person name="Plunkett G.III."/>
            <person name="Neeno-Eckwall E.C."/>
            <person name="Glasner J.D."/>
            <person name="Perna N.T."/>
        </authorList>
    </citation>
    <scope>NUCLEOTIDE SEQUENCE [LARGE SCALE GENOMIC DNA]</scope>
    <source>
        <strain evidence="1 2">ATCC 51605</strain>
    </source>
</reference>
<evidence type="ECO:0000313" key="2">
    <source>
        <dbReference type="Proteomes" id="UP000078410"/>
    </source>
</evidence>
<comment type="caution">
    <text evidence="1">The sequence shown here is derived from an EMBL/GenBank/DDBJ whole genome shotgun (WGS) entry which is preliminary data.</text>
</comment>
<organism evidence="1 2">
    <name type="scientific">Buttiauxella brennerae ATCC 51605</name>
    <dbReference type="NCBI Taxonomy" id="1354251"/>
    <lineage>
        <taxon>Bacteria</taxon>
        <taxon>Pseudomonadati</taxon>
        <taxon>Pseudomonadota</taxon>
        <taxon>Gammaproteobacteria</taxon>
        <taxon>Enterobacterales</taxon>
        <taxon>Enterobacteriaceae</taxon>
        <taxon>Buttiauxella</taxon>
    </lineage>
</organism>
<keyword evidence="2" id="KW-1185">Reference proteome</keyword>
<dbReference type="Proteomes" id="UP000078410">
    <property type="component" value="Unassembled WGS sequence"/>
</dbReference>
<proteinExistence type="predicted"/>
<sequence>MIQAYEDGYFYRNTPHHDHRPLSEFSTPTQILVSLDNVLYIVIEEDGEIINYDSIEYLLDGGIVQNLHLSYSTADTAKSKEAHREYANKLGDLPGNAACSGIKDFADVLSKPDFTKVFALCQEVDRRNVAFIKRADLCAILNTTPDHLNRVLSALERKHYIKVDKAEHQKGVLKLWVNPSFVWKGDLANRYLSGHMQGFPILERKRPVKRSDVLDTLTTGAMAAYDAWHIEHGHKANQPYSNEWYAEITLYDNASGEGVRLAAENPTLGRLLNPATSEGDFIDELFTTAQYQTHLKSFTRLSRRTH</sequence>
<dbReference type="OrthoDB" id="9818153at2"/>
<evidence type="ECO:0000313" key="1">
    <source>
        <dbReference type="EMBL" id="OAT33857.1"/>
    </source>
</evidence>
<dbReference type="PATRIC" id="fig|1354251.4.peg.404"/>
<dbReference type="EMBL" id="LXER01000006">
    <property type="protein sequence ID" value="OAT33857.1"/>
    <property type="molecule type" value="Genomic_DNA"/>
</dbReference>